<keyword evidence="2" id="KW-0547">Nucleotide-binding</keyword>
<dbReference type="Gene3D" id="3.40.50.300">
    <property type="entry name" value="P-loop containing nucleotide triphosphate hydrolases"/>
    <property type="match status" value="1"/>
</dbReference>
<reference evidence="5" key="1">
    <citation type="submission" date="2020-06" db="EMBL/GenBank/DDBJ databases">
        <title>A novel thermopfilic bacterium from Erzurum, Turkey.</title>
        <authorList>
            <person name="Adiguzel A."/>
            <person name="Ay H."/>
            <person name="Baltaci M.O."/>
        </authorList>
    </citation>
    <scope>NUCLEOTIDE SEQUENCE</scope>
    <source>
        <strain evidence="5">P2</strain>
    </source>
</reference>
<dbReference type="PROSITE" id="PS50893">
    <property type="entry name" value="ABC_TRANSPORTER_2"/>
    <property type="match status" value="1"/>
</dbReference>
<keyword evidence="6" id="KW-1185">Reference proteome</keyword>
<accession>A0A8J8KDC2</accession>
<keyword evidence="3 5" id="KW-0067">ATP-binding</keyword>
<name>A0A8J8KDC2_9BACI</name>
<evidence type="ECO:0000313" key="6">
    <source>
        <dbReference type="Proteomes" id="UP000625804"/>
    </source>
</evidence>
<feature type="domain" description="ABC transporter" evidence="4">
    <location>
        <begin position="8"/>
        <end position="251"/>
    </location>
</feature>
<dbReference type="InterPro" id="IPR051120">
    <property type="entry name" value="ABC_AA/LPS_Transport"/>
</dbReference>
<dbReference type="GO" id="GO:0005886">
    <property type="term" value="C:plasma membrane"/>
    <property type="evidence" value="ECO:0007669"/>
    <property type="project" value="TreeGrafter"/>
</dbReference>
<dbReference type="InterPro" id="IPR003439">
    <property type="entry name" value="ABC_transporter-like_ATP-bd"/>
</dbReference>
<dbReference type="InterPro" id="IPR027417">
    <property type="entry name" value="P-loop_NTPase"/>
</dbReference>
<protein>
    <submittedName>
        <fullName evidence="5">ABC transporter ATP-binding protein</fullName>
    </submittedName>
</protein>
<dbReference type="EMBL" id="JABTTE010000002">
    <property type="protein sequence ID" value="NSL50530.1"/>
    <property type="molecule type" value="Genomic_DNA"/>
</dbReference>
<evidence type="ECO:0000313" key="5">
    <source>
        <dbReference type="EMBL" id="NSL50530.1"/>
    </source>
</evidence>
<dbReference type="SUPFAM" id="SSF52540">
    <property type="entry name" value="P-loop containing nucleoside triphosphate hydrolases"/>
    <property type="match status" value="1"/>
</dbReference>
<dbReference type="PANTHER" id="PTHR45772">
    <property type="entry name" value="CONSERVED COMPONENT OF ABC TRANSPORTER FOR NATURAL AMINO ACIDS-RELATED"/>
    <property type="match status" value="1"/>
</dbReference>
<evidence type="ECO:0000259" key="4">
    <source>
        <dbReference type="PROSITE" id="PS50893"/>
    </source>
</evidence>
<proteinExistence type="predicted"/>
<evidence type="ECO:0000256" key="1">
    <source>
        <dbReference type="ARBA" id="ARBA00022448"/>
    </source>
</evidence>
<dbReference type="SMART" id="SM00382">
    <property type="entry name" value="AAA"/>
    <property type="match status" value="1"/>
</dbReference>
<dbReference type="AlphaFoldDB" id="A0A8J8KDC2"/>
<dbReference type="Pfam" id="PF00005">
    <property type="entry name" value="ABC_tran"/>
    <property type="match status" value="1"/>
</dbReference>
<gene>
    <name evidence="5" type="ORF">HR057_01990</name>
</gene>
<comment type="caution">
    <text evidence="5">The sequence shown here is derived from an EMBL/GenBank/DDBJ whole genome shotgun (WGS) entry which is preliminary data.</text>
</comment>
<dbReference type="FunFam" id="3.40.50.300:FF:000421">
    <property type="entry name" value="Branched-chain amino acid ABC transporter ATP-binding protein"/>
    <property type="match status" value="1"/>
</dbReference>
<sequence>MDVLKPLIKVENVGKQFGGLKVLNSISFEVKKGERIGIIGPNGAGKTTLFNMIAGDLEPSHGEIYYKGQLITNLPNFKRVRCGIVRTFQKNNLLTNLTVLDNLLLVLQQKMNVEKIWFKSRISKKFLQVYEKADELLNTWGLFDRKDEAVKNLSYGEQRQLEIILGIAREPEVLLLDEPTAGMSNAETKYILRLLNELSKELTILIIEHDMDVIFGLADKIIVLYNGEVLIEGDRETVLRDDRVREIYLGEEVLHA</sequence>
<dbReference type="GO" id="GO:0005524">
    <property type="term" value="F:ATP binding"/>
    <property type="evidence" value="ECO:0007669"/>
    <property type="project" value="UniProtKB-KW"/>
</dbReference>
<evidence type="ECO:0000256" key="2">
    <source>
        <dbReference type="ARBA" id="ARBA00022741"/>
    </source>
</evidence>
<dbReference type="InterPro" id="IPR003593">
    <property type="entry name" value="AAA+_ATPase"/>
</dbReference>
<evidence type="ECO:0000256" key="3">
    <source>
        <dbReference type="ARBA" id="ARBA00022840"/>
    </source>
</evidence>
<dbReference type="GO" id="GO:0016887">
    <property type="term" value="F:ATP hydrolysis activity"/>
    <property type="evidence" value="ECO:0007669"/>
    <property type="project" value="InterPro"/>
</dbReference>
<dbReference type="Proteomes" id="UP000625804">
    <property type="component" value="Unassembled WGS sequence"/>
</dbReference>
<dbReference type="PANTHER" id="PTHR45772:SF9">
    <property type="entry name" value="CONSERVED COMPONENT OF ABC TRANSPORTER FOR NATURAL AMINO ACIDS"/>
    <property type="match status" value="1"/>
</dbReference>
<dbReference type="RefSeq" id="WP_173729735.1">
    <property type="nucleotide sequence ID" value="NZ_JABTTE010000002.1"/>
</dbReference>
<dbReference type="CDD" id="cd03219">
    <property type="entry name" value="ABC_Mj1267_LivG_branched"/>
    <property type="match status" value="1"/>
</dbReference>
<keyword evidence="1" id="KW-0813">Transport</keyword>
<organism evidence="5 6">
    <name type="scientific">Calidifontibacillus erzurumensis</name>
    <dbReference type="NCBI Taxonomy" id="2741433"/>
    <lineage>
        <taxon>Bacteria</taxon>
        <taxon>Bacillati</taxon>
        <taxon>Bacillota</taxon>
        <taxon>Bacilli</taxon>
        <taxon>Bacillales</taxon>
        <taxon>Bacillaceae</taxon>
        <taxon>Calidifontibacillus/Schinkia group</taxon>
        <taxon>Calidifontibacillus</taxon>
    </lineage>
</organism>